<reference evidence="2 3" key="1">
    <citation type="submission" date="2016-04" db="EMBL/GenBank/DDBJ databases">
        <title>Genome analyses suggest a sexual origin of heterokaryosis in a supposedly ancient asexual fungus.</title>
        <authorList>
            <person name="Ropars J."/>
            <person name="Sedzielewska K."/>
            <person name="Noel J."/>
            <person name="Charron P."/>
            <person name="Farinelli L."/>
            <person name="Marton T."/>
            <person name="Kruger M."/>
            <person name="Pelin A."/>
            <person name="Brachmann A."/>
            <person name="Corradi N."/>
        </authorList>
    </citation>
    <scope>NUCLEOTIDE SEQUENCE [LARGE SCALE GENOMIC DNA]</scope>
    <source>
        <strain evidence="2 3">C2</strain>
    </source>
</reference>
<dbReference type="EMBL" id="LLXL01001382">
    <property type="protein sequence ID" value="PKK64772.1"/>
    <property type="molecule type" value="Genomic_DNA"/>
</dbReference>
<evidence type="ECO:0000313" key="3">
    <source>
        <dbReference type="Proteomes" id="UP000233469"/>
    </source>
</evidence>
<proteinExistence type="predicted"/>
<dbReference type="Proteomes" id="UP000233469">
    <property type="component" value="Unassembled WGS sequence"/>
</dbReference>
<reference evidence="2 3" key="2">
    <citation type="submission" date="2017-10" db="EMBL/GenBank/DDBJ databases">
        <title>Extensive intraspecific genome diversity in a model arbuscular mycorrhizal fungus.</title>
        <authorList>
            <person name="Chen E.C.H."/>
            <person name="Morin E."/>
            <person name="Baudet D."/>
            <person name="Noel J."/>
            <person name="Ndikumana S."/>
            <person name="Charron P."/>
            <person name="St-Onge C."/>
            <person name="Giorgi J."/>
            <person name="Grigoriev I.V."/>
            <person name="Roux C."/>
            <person name="Martin F.M."/>
            <person name="Corradi N."/>
        </authorList>
    </citation>
    <scope>NUCLEOTIDE SEQUENCE [LARGE SCALE GENOMIC DNA]</scope>
    <source>
        <strain evidence="2 3">C2</strain>
    </source>
</reference>
<dbReference type="AlphaFoldDB" id="A0A2N1MT02"/>
<sequence>MEPYHRSTINTSRKKIFTGRSPSNRFIPQPAMFKQIQHVPERHYHALNNRASDPYNNALKNYLRGQKRWEILTTFRRQFHSAINYGYNRALQLYQFAQNHRPIIVEDLTHRVNILNGRYIIPAKSRLLLNKPDVYFRRTPPPDNGSHTPIHDSSHVPYRIPHERSGMFTSPPPTPARR</sequence>
<feature type="compositionally biased region" description="Basic and acidic residues" evidence="1">
    <location>
        <begin position="149"/>
        <end position="165"/>
    </location>
</feature>
<evidence type="ECO:0000313" key="2">
    <source>
        <dbReference type="EMBL" id="PKK64772.1"/>
    </source>
</evidence>
<comment type="caution">
    <text evidence="2">The sequence shown here is derived from an EMBL/GenBank/DDBJ whole genome shotgun (WGS) entry which is preliminary data.</text>
</comment>
<dbReference type="VEuPathDB" id="FungiDB:RhiirA1_477288"/>
<feature type="region of interest" description="Disordered" evidence="1">
    <location>
        <begin position="138"/>
        <end position="178"/>
    </location>
</feature>
<name>A0A2N1MT02_9GLOM</name>
<dbReference type="VEuPathDB" id="FungiDB:FUN_005177"/>
<organism evidence="2 3">
    <name type="scientific">Rhizophagus irregularis</name>
    <dbReference type="NCBI Taxonomy" id="588596"/>
    <lineage>
        <taxon>Eukaryota</taxon>
        <taxon>Fungi</taxon>
        <taxon>Fungi incertae sedis</taxon>
        <taxon>Mucoromycota</taxon>
        <taxon>Glomeromycotina</taxon>
        <taxon>Glomeromycetes</taxon>
        <taxon>Glomerales</taxon>
        <taxon>Glomeraceae</taxon>
        <taxon>Rhizophagus</taxon>
    </lineage>
</organism>
<protein>
    <submittedName>
        <fullName evidence="2">Uncharacterized protein</fullName>
    </submittedName>
</protein>
<accession>A0A2N1MT02</accession>
<gene>
    <name evidence="2" type="ORF">RhiirC2_787032</name>
</gene>
<evidence type="ECO:0000256" key="1">
    <source>
        <dbReference type="SAM" id="MobiDB-lite"/>
    </source>
</evidence>